<comment type="caution">
    <text evidence="4">The sequence shown here is derived from an EMBL/GenBank/DDBJ whole genome shotgun (WGS) entry which is preliminary data.</text>
</comment>
<evidence type="ECO:0000256" key="1">
    <source>
        <dbReference type="ARBA" id="ARBA00000022"/>
    </source>
</evidence>
<dbReference type="SUPFAM" id="SSF143990">
    <property type="entry name" value="YbiA-like"/>
    <property type="match status" value="1"/>
</dbReference>
<evidence type="ECO:0000313" key="5">
    <source>
        <dbReference type="Proteomes" id="UP001597083"/>
    </source>
</evidence>
<dbReference type="CDD" id="cd15457">
    <property type="entry name" value="NADAR"/>
    <property type="match status" value="1"/>
</dbReference>
<gene>
    <name evidence="4" type="ORF">ACFQ07_14530</name>
</gene>
<reference evidence="5" key="1">
    <citation type="journal article" date="2019" name="Int. J. Syst. Evol. Microbiol.">
        <title>The Global Catalogue of Microorganisms (GCM) 10K type strain sequencing project: providing services to taxonomists for standard genome sequencing and annotation.</title>
        <authorList>
            <consortium name="The Broad Institute Genomics Platform"/>
            <consortium name="The Broad Institute Genome Sequencing Center for Infectious Disease"/>
            <person name="Wu L."/>
            <person name="Ma J."/>
        </authorList>
    </citation>
    <scope>NUCLEOTIDE SEQUENCE [LARGE SCALE GENOMIC DNA]</scope>
    <source>
        <strain evidence="5">JCM 31696</strain>
    </source>
</reference>
<dbReference type="Proteomes" id="UP001597083">
    <property type="component" value="Unassembled WGS sequence"/>
</dbReference>
<dbReference type="InterPro" id="IPR037238">
    <property type="entry name" value="YbiA-like_sf"/>
</dbReference>
<dbReference type="EMBL" id="JBHTIR010002177">
    <property type="protein sequence ID" value="MFD0853451.1"/>
    <property type="molecule type" value="Genomic_DNA"/>
</dbReference>
<organism evidence="4 5">
    <name type="scientific">Actinomadura adrarensis</name>
    <dbReference type="NCBI Taxonomy" id="1819600"/>
    <lineage>
        <taxon>Bacteria</taxon>
        <taxon>Bacillati</taxon>
        <taxon>Actinomycetota</taxon>
        <taxon>Actinomycetes</taxon>
        <taxon>Streptosporangiales</taxon>
        <taxon>Thermomonosporaceae</taxon>
        <taxon>Actinomadura</taxon>
    </lineage>
</organism>
<dbReference type="NCBIfam" id="TIGR02464">
    <property type="entry name" value="ribofla_fusion"/>
    <property type="match status" value="1"/>
</dbReference>
<feature type="non-terminal residue" evidence="4">
    <location>
        <position position="166"/>
    </location>
</feature>
<evidence type="ECO:0000256" key="2">
    <source>
        <dbReference type="ARBA" id="ARBA00000751"/>
    </source>
</evidence>
<protein>
    <submittedName>
        <fullName evidence="4">NADAR family protein</fullName>
    </submittedName>
</protein>
<keyword evidence="5" id="KW-1185">Reference proteome</keyword>
<proteinExistence type="predicted"/>
<dbReference type="Gene3D" id="1.10.357.40">
    <property type="entry name" value="YbiA-like"/>
    <property type="match status" value="1"/>
</dbReference>
<accession>A0ABW3CGE2</accession>
<dbReference type="Pfam" id="PF08719">
    <property type="entry name" value="NADAR"/>
    <property type="match status" value="1"/>
</dbReference>
<sequence length="166" mass="18950">MAAFVQSRRMRMDELLELEKRDELPEFVLFWGGRQPKGRLSQWYPSPFTLDGVQYPTAEHYMMAEKARLFGDTAAVEKILSDPDPGRAKAAGRRVEGFAEDAWVEARYDIVVKGSVAKFESDERLRGYLLSTTGKVLVEASPLDTIWGIGFDEHQPEARRPSRWRG</sequence>
<evidence type="ECO:0000313" key="4">
    <source>
        <dbReference type="EMBL" id="MFD0853451.1"/>
    </source>
</evidence>
<comment type="catalytic activity">
    <reaction evidence="1">
        <text>5-amino-6-(5-phospho-D-ribosylamino)uracil + H2O = 5,6-diaminouracil + D-ribose 5-phosphate</text>
        <dbReference type="Rhea" id="RHEA:55020"/>
        <dbReference type="ChEBI" id="CHEBI:15377"/>
        <dbReference type="ChEBI" id="CHEBI:46252"/>
        <dbReference type="ChEBI" id="CHEBI:58453"/>
        <dbReference type="ChEBI" id="CHEBI:78346"/>
    </reaction>
</comment>
<name>A0ABW3CGE2_9ACTN</name>
<evidence type="ECO:0000259" key="3">
    <source>
        <dbReference type="Pfam" id="PF08719"/>
    </source>
</evidence>
<comment type="catalytic activity">
    <reaction evidence="2">
        <text>2,5-diamino-6-hydroxy-4-(5-phosphoribosylamino)-pyrimidine + H2O = 2,5,6-triamino-4-hydroxypyrimidine + D-ribose 5-phosphate</text>
        <dbReference type="Rhea" id="RHEA:23436"/>
        <dbReference type="ChEBI" id="CHEBI:15377"/>
        <dbReference type="ChEBI" id="CHEBI:58614"/>
        <dbReference type="ChEBI" id="CHEBI:78346"/>
        <dbReference type="ChEBI" id="CHEBI:137796"/>
    </reaction>
</comment>
<dbReference type="InterPro" id="IPR012816">
    <property type="entry name" value="NADAR"/>
</dbReference>
<feature type="domain" description="NADAR" evidence="3">
    <location>
        <begin position="29"/>
        <end position="166"/>
    </location>
</feature>